<sequence>MDIPENWLWMVVVGFVIAFVLAFGIGANDVANSFGTSVGAKVLTLKQACILATIFETLGAILLGARVSDTIRKGIIDVTPYNGTEEVLMMGNVASVTGSCFWLLLATFFRLPVSATHSIVGSTLGFALVAHGSKGVKWSKLGIIISSWFISPLLSGLVSTGIFILIRYFVLNAANSLEPGLKFLPIFYASTVAVNLFSIFFEGSELLGFDKIPLYGVFIITFGVGILVALGVYFLLVPYMRKKIIAKCQKMHSVRTPENSAESLYEKLPDNVPEIEIHAGEDKLNCVSYIPDPDRTENANGVTIKSDVENGGLAENGNFNTLDPAVSSTQVLNLSSSASLLIKIDGNGETNETPASHSSKRSRTLSTSEVEKIKARQLVQDSPETVQLFSFLQILTAVFGSFAHGGNDVSNAIGPIVALWIIARDRSVLQAAPTPLWILFYGGCGISLGLWIWGRRVIKTMGEDLTKITPSSGFCIEIGSALTVLVASNIGIPISTTHCKVGSVVFVGRVRSKENVDWSLFRNIVLAWIGTLPASGLLSALIMYIFITHVSF</sequence>
<comment type="similarity">
    <text evidence="2 8">Belongs to the inorganic phosphate transporter (PiT) (TC 2.A.20) family.</text>
</comment>
<dbReference type="GO" id="GO:0035435">
    <property type="term" value="P:phosphate ion transmembrane transport"/>
    <property type="evidence" value="ECO:0007669"/>
    <property type="project" value="TreeGrafter"/>
</dbReference>
<evidence type="ECO:0000313" key="12">
    <source>
        <dbReference type="RefSeq" id="XP_029650448.1"/>
    </source>
</evidence>
<evidence type="ECO:0000256" key="8">
    <source>
        <dbReference type="RuleBase" id="RU363058"/>
    </source>
</evidence>
<dbReference type="RefSeq" id="XP_036368649.1">
    <property type="nucleotide sequence ID" value="XM_036512756.1"/>
</dbReference>
<feature type="transmembrane region" description="Helical" evidence="8">
    <location>
        <begin position="6"/>
        <end position="27"/>
    </location>
</feature>
<feature type="transmembrane region" description="Helical" evidence="8">
    <location>
        <begin position="87"/>
        <end position="108"/>
    </location>
</feature>
<evidence type="ECO:0000256" key="5">
    <source>
        <dbReference type="ARBA" id="ARBA00022692"/>
    </source>
</evidence>
<feature type="transmembrane region" description="Helical" evidence="8">
    <location>
        <begin position="115"/>
        <end position="133"/>
    </location>
</feature>
<evidence type="ECO:0000256" key="9">
    <source>
        <dbReference type="SAM" id="MobiDB-lite"/>
    </source>
</evidence>
<dbReference type="PANTHER" id="PTHR11101">
    <property type="entry name" value="PHOSPHATE TRANSPORTER"/>
    <property type="match status" value="1"/>
</dbReference>
<evidence type="ECO:0000313" key="10">
    <source>
        <dbReference type="Proteomes" id="UP000515154"/>
    </source>
</evidence>
<dbReference type="RefSeq" id="XP_029650448.1">
    <property type="nucleotide sequence ID" value="XM_029794588.2"/>
</dbReference>
<dbReference type="AlphaFoldDB" id="A0A6P7TGH4"/>
<gene>
    <name evidence="11 12 13" type="primary">LOC115223879</name>
</gene>
<keyword evidence="10" id="KW-1185">Reference proteome</keyword>
<reference evidence="11 12" key="1">
    <citation type="submission" date="2025-08" db="UniProtKB">
        <authorList>
            <consortium name="RefSeq"/>
        </authorList>
    </citation>
    <scope>IDENTIFICATION</scope>
</reference>
<feature type="compositionally biased region" description="Polar residues" evidence="9">
    <location>
        <begin position="348"/>
        <end position="357"/>
    </location>
</feature>
<feature type="region of interest" description="Disordered" evidence="9">
    <location>
        <begin position="347"/>
        <end position="368"/>
    </location>
</feature>
<dbReference type="Pfam" id="PF01384">
    <property type="entry name" value="PHO4"/>
    <property type="match status" value="1"/>
</dbReference>
<feature type="transmembrane region" description="Helical" evidence="8">
    <location>
        <begin position="183"/>
        <end position="201"/>
    </location>
</feature>
<evidence type="ECO:0000256" key="6">
    <source>
        <dbReference type="ARBA" id="ARBA00022989"/>
    </source>
</evidence>
<proteinExistence type="inferred from homology"/>
<dbReference type="InterPro" id="IPR001204">
    <property type="entry name" value="Phos_transporter"/>
</dbReference>
<comment type="function">
    <text evidence="8">Sodium-phosphate symporter.</text>
</comment>
<dbReference type="Proteomes" id="UP000515154">
    <property type="component" value="Linkage group LG24"/>
</dbReference>
<feature type="transmembrane region" description="Helical" evidence="8">
    <location>
        <begin position="436"/>
        <end position="454"/>
    </location>
</feature>
<evidence type="ECO:0000313" key="11">
    <source>
        <dbReference type="RefSeq" id="XP_029650446.1"/>
    </source>
</evidence>
<dbReference type="KEGG" id="osn:115223879"/>
<evidence type="ECO:0000256" key="4">
    <source>
        <dbReference type="ARBA" id="ARBA00022592"/>
    </source>
</evidence>
<organism evidence="10 12">
    <name type="scientific">Octopus sinensis</name>
    <name type="common">East Asian common octopus</name>
    <dbReference type="NCBI Taxonomy" id="2607531"/>
    <lineage>
        <taxon>Eukaryota</taxon>
        <taxon>Metazoa</taxon>
        <taxon>Spiralia</taxon>
        <taxon>Lophotrochozoa</taxon>
        <taxon>Mollusca</taxon>
        <taxon>Cephalopoda</taxon>
        <taxon>Coleoidea</taxon>
        <taxon>Octopodiformes</taxon>
        <taxon>Octopoda</taxon>
        <taxon>Incirrata</taxon>
        <taxon>Octopodidae</taxon>
        <taxon>Octopus</taxon>
    </lineage>
</organism>
<evidence type="ECO:0000256" key="1">
    <source>
        <dbReference type="ARBA" id="ARBA00004141"/>
    </source>
</evidence>
<keyword evidence="4 8" id="KW-0592">Phosphate transport</keyword>
<feature type="transmembrane region" description="Helical" evidence="8">
    <location>
        <begin position="525"/>
        <end position="547"/>
    </location>
</feature>
<feature type="transmembrane region" description="Helical" evidence="8">
    <location>
        <begin position="213"/>
        <end position="237"/>
    </location>
</feature>
<accession>A0A6P7TGH4</accession>
<keyword evidence="5 8" id="KW-0812">Transmembrane</keyword>
<feature type="transmembrane region" description="Helical" evidence="8">
    <location>
        <begin position="145"/>
        <end position="171"/>
    </location>
</feature>
<dbReference type="GO" id="GO:0005315">
    <property type="term" value="F:phosphate transmembrane transporter activity"/>
    <property type="evidence" value="ECO:0007669"/>
    <property type="project" value="InterPro"/>
</dbReference>
<evidence type="ECO:0000256" key="3">
    <source>
        <dbReference type="ARBA" id="ARBA00022448"/>
    </source>
</evidence>
<name>A0A6P7TGH4_9MOLL</name>
<keyword evidence="7 8" id="KW-0472">Membrane</keyword>
<dbReference type="GO" id="GO:0016020">
    <property type="term" value="C:membrane"/>
    <property type="evidence" value="ECO:0007669"/>
    <property type="project" value="UniProtKB-SubCell"/>
</dbReference>
<evidence type="ECO:0000256" key="2">
    <source>
        <dbReference type="ARBA" id="ARBA00009916"/>
    </source>
</evidence>
<protein>
    <recommendedName>
        <fullName evidence="8">Phosphate transporter</fullName>
    </recommendedName>
</protein>
<keyword evidence="6 8" id="KW-1133">Transmembrane helix</keyword>
<comment type="subcellular location">
    <subcellularLocation>
        <location evidence="1 8">Membrane</location>
        <topology evidence="1 8">Multi-pass membrane protein</topology>
    </subcellularLocation>
</comment>
<dbReference type="RefSeq" id="XP_029650446.1">
    <property type="nucleotide sequence ID" value="XM_029794586.2"/>
</dbReference>
<evidence type="ECO:0000313" key="13">
    <source>
        <dbReference type="RefSeq" id="XP_036368649.1"/>
    </source>
</evidence>
<dbReference type="PANTHER" id="PTHR11101:SF80">
    <property type="entry name" value="PHOSPHATE TRANSPORTER"/>
    <property type="match status" value="1"/>
</dbReference>
<evidence type="ECO:0000256" key="7">
    <source>
        <dbReference type="ARBA" id="ARBA00023136"/>
    </source>
</evidence>
<keyword evidence="3 8" id="KW-0813">Transport</keyword>